<organism evidence="1 2">
    <name type="scientific">Lacinutrix iliipiscaria</name>
    <dbReference type="NCBI Taxonomy" id="1230532"/>
    <lineage>
        <taxon>Bacteria</taxon>
        <taxon>Pseudomonadati</taxon>
        <taxon>Bacteroidota</taxon>
        <taxon>Flavobacteriia</taxon>
        <taxon>Flavobacteriales</taxon>
        <taxon>Flavobacteriaceae</taxon>
        <taxon>Lacinutrix</taxon>
    </lineage>
</organism>
<evidence type="ECO:0000313" key="2">
    <source>
        <dbReference type="Proteomes" id="UP001597533"/>
    </source>
</evidence>
<reference evidence="2" key="1">
    <citation type="journal article" date="2019" name="Int. J. Syst. Evol. Microbiol.">
        <title>The Global Catalogue of Microorganisms (GCM) 10K type strain sequencing project: providing services to taxonomists for standard genome sequencing and annotation.</title>
        <authorList>
            <consortium name="The Broad Institute Genomics Platform"/>
            <consortium name="The Broad Institute Genome Sequencing Center for Infectious Disease"/>
            <person name="Wu L."/>
            <person name="Ma J."/>
        </authorList>
    </citation>
    <scope>NUCLEOTIDE SEQUENCE [LARGE SCALE GENOMIC DNA]</scope>
    <source>
        <strain evidence="2">KCTC 32141</strain>
    </source>
</reference>
<protein>
    <submittedName>
        <fullName evidence="1">Uncharacterized protein</fullName>
    </submittedName>
</protein>
<comment type="caution">
    <text evidence="1">The sequence shown here is derived from an EMBL/GenBank/DDBJ whole genome shotgun (WGS) entry which is preliminary data.</text>
</comment>
<dbReference type="RefSeq" id="WP_183485357.1">
    <property type="nucleotide sequence ID" value="NZ_JBHUOV010000001.1"/>
</dbReference>
<dbReference type="Proteomes" id="UP001597533">
    <property type="component" value="Unassembled WGS sequence"/>
</dbReference>
<sequence>MKTTQQLLAEISELTREIETNFPEVYQHLDENPLTLANSPHPEVNDKALDNYLESLKNLIKHYK</sequence>
<gene>
    <name evidence="1" type="ORF">ACFS5M_02580</name>
</gene>
<name>A0ABW5WIH9_9FLAO</name>
<accession>A0ABW5WIH9</accession>
<proteinExistence type="predicted"/>
<keyword evidence="2" id="KW-1185">Reference proteome</keyword>
<dbReference type="EMBL" id="JBHUOV010000001">
    <property type="protein sequence ID" value="MFD2822538.1"/>
    <property type="molecule type" value="Genomic_DNA"/>
</dbReference>
<evidence type="ECO:0000313" key="1">
    <source>
        <dbReference type="EMBL" id="MFD2822538.1"/>
    </source>
</evidence>